<dbReference type="Gene3D" id="3.30.70.1450">
    <property type="entry name" value="Regulator of K+ conductance, C-terminal domain"/>
    <property type="match status" value="1"/>
</dbReference>
<dbReference type="OrthoDB" id="9812438at2"/>
<dbReference type="AlphaFoldDB" id="F0SYQ5"/>
<keyword evidence="5" id="KW-0406">Ion transport</keyword>
<evidence type="ECO:0000256" key="7">
    <source>
        <dbReference type="ARBA" id="ARBA00023214"/>
    </source>
</evidence>
<keyword evidence="6 8" id="KW-0472">Membrane</keyword>
<dbReference type="PANTHER" id="PTHR45711">
    <property type="entry name" value="CHLORIDE CHANNEL PROTEIN"/>
    <property type="match status" value="1"/>
</dbReference>
<dbReference type="KEGG" id="sgy:Sgly_0491"/>
<proteinExistence type="predicted"/>
<evidence type="ECO:0000256" key="2">
    <source>
        <dbReference type="ARBA" id="ARBA00022448"/>
    </source>
</evidence>
<comment type="subcellular location">
    <subcellularLocation>
        <location evidence="1">Membrane</location>
        <topology evidence="1">Multi-pass membrane protein</topology>
    </subcellularLocation>
</comment>
<feature type="transmembrane region" description="Helical" evidence="8">
    <location>
        <begin position="366"/>
        <end position="389"/>
    </location>
</feature>
<feature type="transmembrane region" description="Helical" evidence="8">
    <location>
        <begin position="395"/>
        <end position="416"/>
    </location>
</feature>
<feature type="transmembrane region" description="Helical" evidence="8">
    <location>
        <begin position="109"/>
        <end position="129"/>
    </location>
</feature>
<dbReference type="CDD" id="cd01031">
    <property type="entry name" value="EriC"/>
    <property type="match status" value="1"/>
</dbReference>
<dbReference type="InterPro" id="IPR014743">
    <property type="entry name" value="Cl-channel_core"/>
</dbReference>
<evidence type="ECO:0000256" key="1">
    <source>
        <dbReference type="ARBA" id="ARBA00004141"/>
    </source>
</evidence>
<dbReference type="eggNOG" id="COG0569">
    <property type="taxonomic scope" value="Bacteria"/>
</dbReference>
<dbReference type="Pfam" id="PF02080">
    <property type="entry name" value="TrkA_C"/>
    <property type="match status" value="1"/>
</dbReference>
<evidence type="ECO:0000256" key="5">
    <source>
        <dbReference type="ARBA" id="ARBA00023065"/>
    </source>
</evidence>
<dbReference type="GO" id="GO:0008324">
    <property type="term" value="F:monoatomic cation transmembrane transporter activity"/>
    <property type="evidence" value="ECO:0007669"/>
    <property type="project" value="InterPro"/>
</dbReference>
<keyword evidence="7" id="KW-0868">Chloride</keyword>
<dbReference type="STRING" id="645991.Sgly_0491"/>
<dbReference type="GO" id="GO:0005886">
    <property type="term" value="C:plasma membrane"/>
    <property type="evidence" value="ECO:0007669"/>
    <property type="project" value="TreeGrafter"/>
</dbReference>
<feature type="transmembrane region" description="Helical" evidence="8">
    <location>
        <begin position="61"/>
        <end position="81"/>
    </location>
</feature>
<dbReference type="RefSeq" id="WP_013623727.1">
    <property type="nucleotide sequence ID" value="NC_015172.1"/>
</dbReference>
<dbReference type="InterPro" id="IPR001807">
    <property type="entry name" value="ClC"/>
</dbReference>
<reference evidence="10 11" key="1">
    <citation type="journal article" date="2011" name="Stand. Genomic Sci.">
        <title>Complete genome sequence of Syntrophobotulus glycolicus type strain (FlGlyR).</title>
        <authorList>
            <person name="Han C."/>
            <person name="Mwirichia R."/>
            <person name="Chertkov O."/>
            <person name="Held B."/>
            <person name="Lapidus A."/>
            <person name="Nolan M."/>
            <person name="Lucas S."/>
            <person name="Hammon N."/>
            <person name="Deshpande S."/>
            <person name="Cheng J.F."/>
            <person name="Tapia R."/>
            <person name="Goodwin L."/>
            <person name="Pitluck S."/>
            <person name="Huntemann M."/>
            <person name="Liolios K."/>
            <person name="Ivanova N."/>
            <person name="Pagani I."/>
            <person name="Mavromatis K."/>
            <person name="Ovchinikova G."/>
            <person name="Pati A."/>
            <person name="Chen A."/>
            <person name="Palaniappan K."/>
            <person name="Land M."/>
            <person name="Hauser L."/>
            <person name="Brambilla E.M."/>
            <person name="Rohde M."/>
            <person name="Spring S."/>
            <person name="Sikorski J."/>
            <person name="Goker M."/>
            <person name="Woyke T."/>
            <person name="Bristow J."/>
            <person name="Eisen J.A."/>
            <person name="Markowitz V."/>
            <person name="Hugenholtz P."/>
            <person name="Kyrpides N.C."/>
            <person name="Klenk H.P."/>
            <person name="Detter J.C."/>
        </authorList>
    </citation>
    <scope>NUCLEOTIDE SEQUENCE [LARGE SCALE GENOMIC DNA]</scope>
    <source>
        <strain evidence="11">DSM 8271 / FlGlyR</strain>
    </source>
</reference>
<feature type="transmembrane region" description="Helical" evidence="8">
    <location>
        <begin position="230"/>
        <end position="250"/>
    </location>
</feature>
<name>F0SYQ5_SYNGF</name>
<dbReference type="InterPro" id="IPR006037">
    <property type="entry name" value="RCK_C"/>
</dbReference>
<feature type="transmembrane region" description="Helical" evidence="8">
    <location>
        <begin position="159"/>
        <end position="184"/>
    </location>
</feature>
<dbReference type="PRINTS" id="PR00762">
    <property type="entry name" value="CLCHANNEL"/>
</dbReference>
<gene>
    <name evidence="10" type="ordered locus">Sgly_0491</name>
</gene>
<dbReference type="eggNOG" id="COG0038">
    <property type="taxonomic scope" value="Bacteria"/>
</dbReference>
<evidence type="ECO:0000259" key="9">
    <source>
        <dbReference type="PROSITE" id="PS51202"/>
    </source>
</evidence>
<dbReference type="HOGENOM" id="CLU_015263_7_4_9"/>
<dbReference type="Pfam" id="PF00654">
    <property type="entry name" value="Voltage_CLC"/>
    <property type="match status" value="1"/>
</dbReference>
<evidence type="ECO:0000313" key="10">
    <source>
        <dbReference type="EMBL" id="ADY54856.1"/>
    </source>
</evidence>
<keyword evidence="4 8" id="KW-1133">Transmembrane helix</keyword>
<dbReference type="Gene3D" id="1.10.3080.10">
    <property type="entry name" value="Clc chloride channel"/>
    <property type="match status" value="1"/>
</dbReference>
<evidence type="ECO:0000256" key="4">
    <source>
        <dbReference type="ARBA" id="ARBA00022989"/>
    </source>
</evidence>
<protein>
    <submittedName>
        <fullName evidence="10">Cl-channel voltage-gated family protein</fullName>
    </submittedName>
</protein>
<dbReference type="GO" id="GO:0005247">
    <property type="term" value="F:voltage-gated chloride channel activity"/>
    <property type="evidence" value="ECO:0007669"/>
    <property type="project" value="TreeGrafter"/>
</dbReference>
<dbReference type="Proteomes" id="UP000007488">
    <property type="component" value="Chromosome"/>
</dbReference>
<accession>F0SYQ5</accession>
<evidence type="ECO:0000256" key="6">
    <source>
        <dbReference type="ARBA" id="ARBA00023136"/>
    </source>
</evidence>
<keyword evidence="3 8" id="KW-0812">Transmembrane</keyword>
<dbReference type="GO" id="GO:0006813">
    <property type="term" value="P:potassium ion transport"/>
    <property type="evidence" value="ECO:0007669"/>
    <property type="project" value="InterPro"/>
</dbReference>
<evidence type="ECO:0000256" key="3">
    <source>
        <dbReference type="ARBA" id="ARBA00022692"/>
    </source>
</evidence>
<reference evidence="11" key="2">
    <citation type="submission" date="2011-02" db="EMBL/GenBank/DDBJ databases">
        <title>The complete genome of Syntrophobotulus glycolicus DSM 8271.</title>
        <authorList>
            <person name="Lucas S."/>
            <person name="Copeland A."/>
            <person name="Lapidus A."/>
            <person name="Bruce D."/>
            <person name="Goodwin L."/>
            <person name="Pitluck S."/>
            <person name="Kyrpides N."/>
            <person name="Mavromatis K."/>
            <person name="Pagani I."/>
            <person name="Ivanova N."/>
            <person name="Mikhailova N."/>
            <person name="Chertkov O."/>
            <person name="Held B."/>
            <person name="Detter J.C."/>
            <person name="Tapia R."/>
            <person name="Han C."/>
            <person name="Land M."/>
            <person name="Hauser L."/>
            <person name="Markowitz V."/>
            <person name="Cheng J.-F."/>
            <person name="Hugenholtz P."/>
            <person name="Woyke T."/>
            <person name="Wu D."/>
            <person name="Spring S."/>
            <person name="Schroeder M."/>
            <person name="Brambilla E."/>
            <person name="Klenk H.-P."/>
            <person name="Eisen J.A."/>
        </authorList>
    </citation>
    <scope>NUCLEOTIDE SEQUENCE [LARGE SCALE GENOMIC DNA]</scope>
    <source>
        <strain evidence="11">DSM 8271 / FlGlyR</strain>
    </source>
</reference>
<sequence>MIQKIGIFALFKQDFRLKLFWEGTIIGIFVGILIVGFRLALEKAEIFREQIYIFLKTQGAYGLLLLFSMLILIGLFLSYIVDKVPLVGGSGIPQVKGVIQREFKVNHPVLLIAGKFSGGILGIGAGLSLGREGPSIQLGAAMGQLISRNLGRLKIEEKYLITCGASAGLAAAFNAPLAGVVFALEEVHKNFSPSILISVMAASISADVVTQNFFGQHPVFDFQDIQIFPLNYLVCLIGLGIICGLCGALFNLSLIKSMELYKMTKIPQKIYPVIPLLAAGVIGLFLPEVLGGGNNLVQTLSQSDIPMNTIMLLLTVKFIFTMLSYGSGVPGGIFLPLLVLGALTGNIYGHYVINIMHGNMVYLDNFTVYAMAAYFTAIVKAPVTGSILITEMTGSFHHLLPLILVSMTAYIAADLLKSKPVYDLLYHRMIAREKRSEIKKEPSGKDVHEFVVCLGSPLDGKKIKEISWPEDCLLISIKRGELDIIPSGNTRIKAGDYFYVLVEEGGIIKYEKLLKLSGGEV</sequence>
<dbReference type="PROSITE" id="PS51202">
    <property type="entry name" value="RCK_C"/>
    <property type="match status" value="1"/>
</dbReference>
<evidence type="ECO:0000313" key="11">
    <source>
        <dbReference type="Proteomes" id="UP000007488"/>
    </source>
</evidence>
<feature type="transmembrane region" description="Helical" evidence="8">
    <location>
        <begin position="20"/>
        <end position="41"/>
    </location>
</feature>
<evidence type="ECO:0000256" key="8">
    <source>
        <dbReference type="SAM" id="Phobius"/>
    </source>
</evidence>
<organism evidence="10 11">
    <name type="scientific">Syntrophobotulus glycolicus (strain DSM 8271 / FlGlyR)</name>
    <dbReference type="NCBI Taxonomy" id="645991"/>
    <lineage>
        <taxon>Bacteria</taxon>
        <taxon>Bacillati</taxon>
        <taxon>Bacillota</taxon>
        <taxon>Clostridia</taxon>
        <taxon>Eubacteriales</taxon>
        <taxon>Desulfitobacteriaceae</taxon>
        <taxon>Syntrophobotulus</taxon>
    </lineage>
</organism>
<dbReference type="SUPFAM" id="SSF116726">
    <property type="entry name" value="TrkA C-terminal domain-like"/>
    <property type="match status" value="1"/>
</dbReference>
<dbReference type="PANTHER" id="PTHR45711:SF6">
    <property type="entry name" value="CHLORIDE CHANNEL PROTEIN"/>
    <property type="match status" value="1"/>
</dbReference>
<feature type="transmembrane region" description="Helical" evidence="8">
    <location>
        <begin position="270"/>
        <end position="290"/>
    </location>
</feature>
<keyword evidence="2" id="KW-0813">Transport</keyword>
<dbReference type="EMBL" id="CP002547">
    <property type="protein sequence ID" value="ADY54856.1"/>
    <property type="molecule type" value="Genomic_DNA"/>
</dbReference>
<feature type="transmembrane region" description="Helical" evidence="8">
    <location>
        <begin position="310"/>
        <end position="327"/>
    </location>
</feature>
<keyword evidence="11" id="KW-1185">Reference proteome</keyword>
<feature type="transmembrane region" description="Helical" evidence="8">
    <location>
        <begin position="333"/>
        <end position="354"/>
    </location>
</feature>
<feature type="domain" description="RCK C-terminal" evidence="9">
    <location>
        <begin position="435"/>
        <end position="516"/>
    </location>
</feature>
<dbReference type="SUPFAM" id="SSF81340">
    <property type="entry name" value="Clc chloride channel"/>
    <property type="match status" value="1"/>
</dbReference>
<dbReference type="InterPro" id="IPR036721">
    <property type="entry name" value="RCK_C_sf"/>
</dbReference>